<gene>
    <name evidence="2" type="ORF">KSZ_38600</name>
</gene>
<keyword evidence="1" id="KW-0472">Membrane</keyword>
<organism evidence="2 3">
    <name type="scientific">Dictyobacter formicarum</name>
    <dbReference type="NCBI Taxonomy" id="2778368"/>
    <lineage>
        <taxon>Bacteria</taxon>
        <taxon>Bacillati</taxon>
        <taxon>Chloroflexota</taxon>
        <taxon>Ktedonobacteria</taxon>
        <taxon>Ktedonobacterales</taxon>
        <taxon>Dictyobacteraceae</taxon>
        <taxon>Dictyobacter</taxon>
    </lineage>
</organism>
<sequence>MAIGGNWAQGPKLRGKVFVREKGNWAYGSNLRGKVFVREKGNWAHGSNLRGKVFMREKGNRAQGPNLWEVAPTFSILIYFATSALWIPSQAYLRGIG</sequence>
<proteinExistence type="predicted"/>
<evidence type="ECO:0000313" key="2">
    <source>
        <dbReference type="EMBL" id="GHO85854.1"/>
    </source>
</evidence>
<dbReference type="Proteomes" id="UP000635565">
    <property type="component" value="Unassembled WGS sequence"/>
</dbReference>
<name>A0ABQ3VJJ6_9CHLR</name>
<keyword evidence="1" id="KW-0812">Transmembrane</keyword>
<keyword evidence="1" id="KW-1133">Transmembrane helix</keyword>
<keyword evidence="3" id="KW-1185">Reference proteome</keyword>
<comment type="caution">
    <text evidence="2">The sequence shown here is derived from an EMBL/GenBank/DDBJ whole genome shotgun (WGS) entry which is preliminary data.</text>
</comment>
<feature type="transmembrane region" description="Helical" evidence="1">
    <location>
        <begin position="66"/>
        <end position="87"/>
    </location>
</feature>
<reference evidence="2 3" key="1">
    <citation type="journal article" date="2021" name="Int. J. Syst. Evol. Microbiol.">
        <title>Reticulibacter mediterranei gen. nov., sp. nov., within the new family Reticulibacteraceae fam. nov., and Ktedonospora formicarum gen. nov., sp. nov., Ktedonobacter robiniae sp. nov., Dictyobacter formicarum sp. nov. and Dictyobacter arantiisoli sp. nov., belonging to the class Ktedonobacteria.</title>
        <authorList>
            <person name="Yabe S."/>
            <person name="Zheng Y."/>
            <person name="Wang C.M."/>
            <person name="Sakai Y."/>
            <person name="Abe K."/>
            <person name="Yokota A."/>
            <person name="Donadio S."/>
            <person name="Cavaletti L."/>
            <person name="Monciardini P."/>
        </authorList>
    </citation>
    <scope>NUCLEOTIDE SEQUENCE [LARGE SCALE GENOMIC DNA]</scope>
    <source>
        <strain evidence="2 3">SOSP1-9</strain>
    </source>
</reference>
<accession>A0ABQ3VJJ6</accession>
<evidence type="ECO:0000256" key="1">
    <source>
        <dbReference type="SAM" id="Phobius"/>
    </source>
</evidence>
<evidence type="ECO:0000313" key="3">
    <source>
        <dbReference type="Proteomes" id="UP000635565"/>
    </source>
</evidence>
<dbReference type="EMBL" id="BNJJ01000010">
    <property type="protein sequence ID" value="GHO85854.1"/>
    <property type="molecule type" value="Genomic_DNA"/>
</dbReference>
<protein>
    <submittedName>
        <fullName evidence="2">Uncharacterized protein</fullName>
    </submittedName>
</protein>